<dbReference type="AlphaFoldDB" id="F8D7Y9"/>
<accession>F8D7Y9</accession>
<sequence>MTATSWDDLFDRGASYGVDLERIRAVDDNLDESVAETGADGTETEIEEADDNRPDGESGSDRPNPARVVAAAAVLAADPFVDGDARAALDHVRRHSWVDLVASDHLLERTERLVTELADADLAADHRARLEAERVAVDHPPEDHPALASAYRGNAAHLLSYDEGLGSAKAGLSMQPHLSVSVRPPDAFAQLFDPESLYEAVEGGEYPGPDRDPRS</sequence>
<dbReference type="Pfam" id="PF24109">
    <property type="entry name" value="DUF7384"/>
    <property type="match status" value="1"/>
</dbReference>
<dbReference type="EMBL" id="CP002839">
    <property type="protein sequence ID" value="AEH36725.1"/>
    <property type="molecule type" value="Genomic_DNA"/>
</dbReference>
<dbReference type="KEGG" id="hxa:Halxa_2100"/>
<dbReference type="Proteomes" id="UP000006794">
    <property type="component" value="Chromosome"/>
</dbReference>
<name>F8D7Y9_HALXS</name>
<proteinExistence type="predicted"/>
<organism evidence="2 3">
    <name type="scientific">Halopiger xanaduensis (strain DSM 18323 / JCM 14033 / SH-6)</name>
    <dbReference type="NCBI Taxonomy" id="797210"/>
    <lineage>
        <taxon>Archaea</taxon>
        <taxon>Methanobacteriati</taxon>
        <taxon>Methanobacteriota</taxon>
        <taxon>Stenosarchaea group</taxon>
        <taxon>Halobacteria</taxon>
        <taxon>Halobacteriales</taxon>
        <taxon>Natrialbaceae</taxon>
        <taxon>Halopiger</taxon>
    </lineage>
</organism>
<keyword evidence="3" id="KW-1185">Reference proteome</keyword>
<dbReference type="eggNOG" id="arCOG06324">
    <property type="taxonomic scope" value="Archaea"/>
</dbReference>
<feature type="compositionally biased region" description="Basic and acidic residues" evidence="1">
    <location>
        <begin position="51"/>
        <end position="60"/>
    </location>
</feature>
<dbReference type="HOGENOM" id="CLU_109224_0_0_2"/>
<feature type="region of interest" description="Disordered" evidence="1">
    <location>
        <begin position="30"/>
        <end position="64"/>
    </location>
</feature>
<reference evidence="2 3" key="1">
    <citation type="journal article" date="2012" name="Stand. Genomic Sci.">
        <title>Complete genome sequence of Halopiger xanaduensis type strain (SH-6(T)).</title>
        <authorList>
            <person name="Anderson I."/>
            <person name="Tindall B.J."/>
            <person name="Rohde M."/>
            <person name="Lucas S."/>
            <person name="Han J."/>
            <person name="Lapidus A."/>
            <person name="Cheng J.F."/>
            <person name="Goodwin L."/>
            <person name="Pitluck S."/>
            <person name="Peters L."/>
            <person name="Pati A."/>
            <person name="Mikhailova N."/>
            <person name="Pagani I."/>
            <person name="Teshima H."/>
            <person name="Han C."/>
            <person name="Tapia R."/>
            <person name="Land M."/>
            <person name="Woyke T."/>
            <person name="Klenk H.P."/>
            <person name="Kyrpides N."/>
            <person name="Ivanova N."/>
        </authorList>
    </citation>
    <scope>NUCLEOTIDE SEQUENCE [LARGE SCALE GENOMIC DNA]</scope>
    <source>
        <strain evidence="3">DSM 18323 / JCM 14033 / SH-6</strain>
    </source>
</reference>
<evidence type="ECO:0000313" key="2">
    <source>
        <dbReference type="EMBL" id="AEH36725.1"/>
    </source>
</evidence>
<protein>
    <submittedName>
        <fullName evidence="2">Uncharacterized protein</fullName>
    </submittedName>
</protein>
<gene>
    <name evidence="2" type="ordered locus">Halxa_2100</name>
</gene>
<evidence type="ECO:0000313" key="3">
    <source>
        <dbReference type="Proteomes" id="UP000006794"/>
    </source>
</evidence>
<evidence type="ECO:0000256" key="1">
    <source>
        <dbReference type="SAM" id="MobiDB-lite"/>
    </source>
</evidence>
<dbReference type="InterPro" id="IPR055808">
    <property type="entry name" value="DUF7384"/>
</dbReference>